<comment type="subcellular location">
    <subcellularLocation>
        <location evidence="9">Cell membrane</location>
        <topology evidence="9">Multi-pass membrane protein</topology>
    </subcellularLocation>
    <subcellularLocation>
        <location evidence="1">Membrane</location>
        <topology evidence="1">Multi-pass membrane protein</topology>
    </subcellularLocation>
</comment>
<comment type="caution">
    <text evidence="10">The sequence shown here is derived from an EMBL/GenBank/DDBJ whole genome shotgun (WGS) entry which is preliminary data.</text>
</comment>
<evidence type="ECO:0000256" key="9">
    <source>
        <dbReference type="RuleBase" id="RU365087"/>
    </source>
</evidence>
<evidence type="ECO:0000256" key="7">
    <source>
        <dbReference type="ARBA" id="ARBA00023010"/>
    </source>
</evidence>
<dbReference type="Pfam" id="PF03840">
    <property type="entry name" value="SecG"/>
    <property type="match status" value="1"/>
</dbReference>
<organism evidence="10 11">
    <name type="scientific">Lactococcus hircilactis</name>
    <dbReference type="NCBI Taxonomy" id="1494462"/>
    <lineage>
        <taxon>Bacteria</taxon>
        <taxon>Bacillati</taxon>
        <taxon>Bacillota</taxon>
        <taxon>Bacilli</taxon>
        <taxon>Lactobacillales</taxon>
        <taxon>Streptococcaceae</taxon>
        <taxon>Lactococcus</taxon>
    </lineage>
</organism>
<dbReference type="PRINTS" id="PR01651">
    <property type="entry name" value="SECGEXPORT"/>
</dbReference>
<evidence type="ECO:0000256" key="4">
    <source>
        <dbReference type="ARBA" id="ARBA00022692"/>
    </source>
</evidence>
<evidence type="ECO:0000256" key="5">
    <source>
        <dbReference type="ARBA" id="ARBA00022927"/>
    </source>
</evidence>
<keyword evidence="9" id="KW-1003">Cell membrane</keyword>
<dbReference type="InterPro" id="IPR004692">
    <property type="entry name" value="SecG"/>
</dbReference>
<keyword evidence="11" id="KW-1185">Reference proteome</keyword>
<sequence length="92" mass="10639">MNFIQPTYQEYYVMYRFLIYVLILISFAIILLILLQPSKQQDALSLLASDKSSALFETQKPGGIRYILQYVTGILGILWLIIGIFLAYLAYH</sequence>
<gene>
    <name evidence="10" type="primary">secG</name>
    <name evidence="10" type="ORF">GHI93_03860</name>
</gene>
<evidence type="ECO:0000256" key="2">
    <source>
        <dbReference type="ARBA" id="ARBA00008445"/>
    </source>
</evidence>
<evidence type="ECO:0000313" key="11">
    <source>
        <dbReference type="Proteomes" id="UP000439550"/>
    </source>
</evidence>
<evidence type="ECO:0000256" key="6">
    <source>
        <dbReference type="ARBA" id="ARBA00022989"/>
    </source>
</evidence>
<keyword evidence="5 9" id="KW-0653">Protein transport</keyword>
<dbReference type="Proteomes" id="UP000439550">
    <property type="component" value="Unassembled WGS sequence"/>
</dbReference>
<feature type="transmembrane region" description="Helical" evidence="9">
    <location>
        <begin position="67"/>
        <end position="91"/>
    </location>
</feature>
<keyword evidence="7 9" id="KW-0811">Translocation</keyword>
<comment type="function">
    <text evidence="9">Involved in protein export. Participates in an early event of protein translocation.</text>
</comment>
<evidence type="ECO:0000256" key="8">
    <source>
        <dbReference type="ARBA" id="ARBA00023136"/>
    </source>
</evidence>
<keyword evidence="4 9" id="KW-0812">Transmembrane</keyword>
<evidence type="ECO:0000313" key="10">
    <source>
        <dbReference type="EMBL" id="MQW39088.1"/>
    </source>
</evidence>
<keyword evidence="6 9" id="KW-1133">Transmembrane helix</keyword>
<proteinExistence type="inferred from homology"/>
<dbReference type="AlphaFoldDB" id="A0A7X1Z7B2"/>
<protein>
    <recommendedName>
        <fullName evidence="9">Protein-export membrane protein SecG</fullName>
    </recommendedName>
</protein>
<reference evidence="10 11" key="1">
    <citation type="submission" date="2019-10" db="EMBL/GenBank/DDBJ databases">
        <authorList>
            <person name="Dong K."/>
        </authorList>
    </citation>
    <scope>NUCLEOTIDE SEQUENCE [LARGE SCALE GENOMIC DNA]</scope>
    <source>
        <strain evidence="10 11">DSM 28960</strain>
    </source>
</reference>
<dbReference type="GO" id="GO:0005886">
    <property type="term" value="C:plasma membrane"/>
    <property type="evidence" value="ECO:0007669"/>
    <property type="project" value="UniProtKB-SubCell"/>
</dbReference>
<evidence type="ECO:0000256" key="1">
    <source>
        <dbReference type="ARBA" id="ARBA00004141"/>
    </source>
</evidence>
<dbReference type="GO" id="GO:0015450">
    <property type="term" value="F:protein-transporting ATPase activity"/>
    <property type="evidence" value="ECO:0007669"/>
    <property type="project" value="UniProtKB-UniRule"/>
</dbReference>
<comment type="similarity">
    <text evidence="2 9">Belongs to the SecG family.</text>
</comment>
<name>A0A7X1Z7B2_9LACT</name>
<dbReference type="NCBIfam" id="TIGR00810">
    <property type="entry name" value="secG"/>
    <property type="match status" value="1"/>
</dbReference>
<feature type="transmembrane region" description="Helical" evidence="9">
    <location>
        <begin position="12"/>
        <end position="35"/>
    </location>
</feature>
<keyword evidence="8 9" id="KW-0472">Membrane</keyword>
<keyword evidence="3 9" id="KW-0813">Transport</keyword>
<evidence type="ECO:0000256" key="3">
    <source>
        <dbReference type="ARBA" id="ARBA00022448"/>
    </source>
</evidence>
<dbReference type="EMBL" id="WITJ01000004">
    <property type="protein sequence ID" value="MQW39088.1"/>
    <property type="molecule type" value="Genomic_DNA"/>
</dbReference>
<dbReference type="GO" id="GO:0009306">
    <property type="term" value="P:protein secretion"/>
    <property type="evidence" value="ECO:0007669"/>
    <property type="project" value="UniProtKB-UniRule"/>
</dbReference>
<accession>A0A7X1Z7B2</accession>
<dbReference type="RefSeq" id="WP_153495763.1">
    <property type="nucleotide sequence ID" value="NZ_CBCRWP010000014.1"/>
</dbReference>